<evidence type="ECO:0000256" key="3">
    <source>
        <dbReference type="ARBA" id="ARBA00022759"/>
    </source>
</evidence>
<dbReference type="HAMAP" id="MF_01470">
    <property type="entry name" value="Cas1"/>
    <property type="match status" value="1"/>
</dbReference>
<reference evidence="11 12" key="1">
    <citation type="submission" date="2010-12" db="EMBL/GenBank/DDBJ databases">
        <title>Whole genome sequence of Anaerolinea thermophila UNI-1.</title>
        <authorList>
            <person name="Narita-Yamada S."/>
            <person name="Kishi E."/>
            <person name="Watanabe Y."/>
            <person name="Takasaki K."/>
            <person name="Ankai A."/>
            <person name="Oguchi A."/>
            <person name="Fukui S."/>
            <person name="Takahashi M."/>
            <person name="Yashiro I."/>
            <person name="Hosoyama A."/>
            <person name="Sekiguchi Y."/>
            <person name="Hanada S."/>
            <person name="Fujita N."/>
        </authorList>
    </citation>
    <scope>NUCLEOTIDE SEQUENCE [LARGE SCALE GENOMIC DNA]</scope>
    <source>
        <strain evidence="12">DSM 14523 / JCM 11388 / NBRC 100420 / UNI-1</strain>
    </source>
</reference>
<evidence type="ECO:0000256" key="1">
    <source>
        <dbReference type="ARBA" id="ARBA00022722"/>
    </source>
</evidence>
<dbReference type="KEGG" id="atm:ANT_24580"/>
<dbReference type="InParanoid" id="E8MZD6"/>
<keyword evidence="4 10" id="KW-0378">Hydrolase</keyword>
<keyword evidence="12" id="KW-1185">Reference proteome</keyword>
<keyword evidence="3 10" id="KW-0255">Endonuclease</keyword>
<dbReference type="InterPro" id="IPR002729">
    <property type="entry name" value="CRISPR-assoc_Cas1"/>
</dbReference>
<protein>
    <recommendedName>
        <fullName evidence="10">CRISPR-associated endonuclease Cas1</fullName>
        <ecNumber evidence="10">3.1.-.-</ecNumber>
    </recommendedName>
</protein>
<feature type="binding site" evidence="10">
    <location>
        <position position="170"/>
    </location>
    <ligand>
        <name>Mn(2+)</name>
        <dbReference type="ChEBI" id="CHEBI:29035"/>
    </ligand>
</feature>
<name>E8MZD6_ANATU</name>
<dbReference type="Gene3D" id="1.20.120.920">
    <property type="entry name" value="CRISPR-associated endonuclease Cas1, C-terminal domain"/>
    <property type="match status" value="1"/>
</dbReference>
<keyword evidence="7 10" id="KW-0238">DNA-binding</keyword>
<dbReference type="GO" id="GO:0003677">
    <property type="term" value="F:DNA binding"/>
    <property type="evidence" value="ECO:0007669"/>
    <property type="project" value="UniProtKB-KW"/>
</dbReference>
<evidence type="ECO:0000313" key="12">
    <source>
        <dbReference type="Proteomes" id="UP000008922"/>
    </source>
</evidence>
<evidence type="ECO:0000313" key="11">
    <source>
        <dbReference type="EMBL" id="BAJ64484.1"/>
    </source>
</evidence>
<dbReference type="eggNOG" id="COG1518">
    <property type="taxonomic scope" value="Bacteria"/>
</dbReference>
<dbReference type="Pfam" id="PF01867">
    <property type="entry name" value="Cas_Cas1"/>
    <property type="match status" value="1"/>
</dbReference>
<dbReference type="PANTHER" id="PTHR34353">
    <property type="entry name" value="CRISPR-ASSOCIATED ENDONUCLEASE CAS1 1"/>
    <property type="match status" value="1"/>
</dbReference>
<evidence type="ECO:0000256" key="2">
    <source>
        <dbReference type="ARBA" id="ARBA00022723"/>
    </source>
</evidence>
<dbReference type="Gene3D" id="3.100.10.20">
    <property type="entry name" value="CRISPR-associated endonuclease Cas1, N-terminal domain"/>
    <property type="match status" value="1"/>
</dbReference>
<evidence type="ECO:0000256" key="5">
    <source>
        <dbReference type="ARBA" id="ARBA00022842"/>
    </source>
</evidence>
<dbReference type="AlphaFoldDB" id="E8MZD6"/>
<dbReference type="Proteomes" id="UP000008922">
    <property type="component" value="Chromosome"/>
</dbReference>
<gene>
    <name evidence="10" type="primary">cas1</name>
    <name evidence="11" type="ordered locus">ANT_24580</name>
</gene>
<accession>E8MZD6</accession>
<evidence type="ECO:0000256" key="8">
    <source>
        <dbReference type="ARBA" id="ARBA00023211"/>
    </source>
</evidence>
<keyword evidence="8 10" id="KW-0464">Manganese</keyword>
<dbReference type="InterPro" id="IPR042206">
    <property type="entry name" value="CRISPR-assoc_Cas1_C"/>
</dbReference>
<dbReference type="GO" id="GO:0043571">
    <property type="term" value="P:maintenance of CRISPR repeat elements"/>
    <property type="evidence" value="ECO:0007669"/>
    <property type="project" value="UniProtKB-UniRule"/>
</dbReference>
<evidence type="ECO:0000256" key="6">
    <source>
        <dbReference type="ARBA" id="ARBA00023118"/>
    </source>
</evidence>
<dbReference type="OrthoDB" id="9803119at2"/>
<dbReference type="STRING" id="926569.ANT_24580"/>
<proteinExistence type="inferred from homology"/>
<comment type="function">
    <text evidence="10">CRISPR (clustered regularly interspaced short palindromic repeat), is an adaptive immune system that provides protection against mobile genetic elements (viruses, transposable elements and conjugative plasmids). CRISPR clusters contain spacers, sequences complementary to antecedent mobile elements, and target invading nucleic acids. CRISPR clusters are transcribed and processed into CRISPR RNA (crRNA). Acts as a dsDNA endonuclease. Involved in the integration of spacer DNA into the CRISPR cassette.</text>
</comment>
<evidence type="ECO:0000256" key="9">
    <source>
        <dbReference type="ARBA" id="ARBA00038592"/>
    </source>
</evidence>
<comment type="similarity">
    <text evidence="10">Belongs to the CRISPR-associated endonuclease Cas1 family.</text>
</comment>
<dbReference type="InterPro" id="IPR050646">
    <property type="entry name" value="Cas1"/>
</dbReference>
<keyword evidence="1 10" id="KW-0540">Nuclease</keyword>
<comment type="cofactor">
    <cofactor evidence="10">
        <name>Mg(2+)</name>
        <dbReference type="ChEBI" id="CHEBI:18420"/>
    </cofactor>
    <cofactor evidence="10">
        <name>Mn(2+)</name>
        <dbReference type="ChEBI" id="CHEBI:29035"/>
    </cofactor>
</comment>
<evidence type="ECO:0000256" key="7">
    <source>
        <dbReference type="ARBA" id="ARBA00023125"/>
    </source>
</evidence>
<dbReference type="HOGENOM" id="CLU_052779_1_0_0"/>
<keyword evidence="5 10" id="KW-0460">Magnesium</keyword>
<organism evidence="11 12">
    <name type="scientific">Anaerolinea thermophila (strain DSM 14523 / JCM 11388 / NBRC 100420 / UNI-1)</name>
    <dbReference type="NCBI Taxonomy" id="926569"/>
    <lineage>
        <taxon>Bacteria</taxon>
        <taxon>Bacillati</taxon>
        <taxon>Chloroflexota</taxon>
        <taxon>Anaerolineae</taxon>
        <taxon>Anaerolineales</taxon>
        <taxon>Anaerolineaceae</taxon>
        <taxon>Anaerolinea</taxon>
    </lineage>
</organism>
<feature type="binding site" evidence="10">
    <location>
        <position position="250"/>
    </location>
    <ligand>
        <name>Mn(2+)</name>
        <dbReference type="ChEBI" id="CHEBI:29035"/>
    </ligand>
</feature>
<dbReference type="CDD" id="cd09634">
    <property type="entry name" value="Cas1_I-II-III"/>
    <property type="match status" value="1"/>
</dbReference>
<dbReference type="EC" id="3.1.-.-" evidence="10"/>
<sequence length="344" mass="38956">MRLGGQNMPPLYVVQQNSKLRLNNRRVQVEQETDEGIQVLAQIPIGQVSEIILFGNVGLTTPLMDALLYEGIPVIFLTRDGDYRGILSGGLTPHVPLRRAQYRALEKPSFSLEMAKGFVRAKLRHQRTLLQRQNRPPKQDASLSEVIERMEHAIDEVQRKTSLSSLRGLEGSATAAYFSGLRQLFNPEWKFDARLRRPPPDPVNVLLSLGYTLLAQDCVAAVQAVGLDPYAGFLHEVAYNRPALGLDLLEEFRPLVDGVVLWICHSGKICPQQFTPGPPERPVVLDDQGKRDFIKAFEERMDSRFTHPLAQQQLTMRQCLIEQARQIAHRILEDRPGYDDMGFR</sequence>
<evidence type="ECO:0000256" key="4">
    <source>
        <dbReference type="ARBA" id="ARBA00022801"/>
    </source>
</evidence>
<dbReference type="GO" id="GO:0046872">
    <property type="term" value="F:metal ion binding"/>
    <property type="evidence" value="ECO:0007669"/>
    <property type="project" value="UniProtKB-UniRule"/>
</dbReference>
<evidence type="ECO:0000256" key="10">
    <source>
        <dbReference type="HAMAP-Rule" id="MF_01470"/>
    </source>
</evidence>
<dbReference type="PANTHER" id="PTHR34353:SF2">
    <property type="entry name" value="CRISPR-ASSOCIATED ENDONUCLEASE CAS1 1"/>
    <property type="match status" value="1"/>
</dbReference>
<dbReference type="GO" id="GO:0016787">
    <property type="term" value="F:hydrolase activity"/>
    <property type="evidence" value="ECO:0007669"/>
    <property type="project" value="UniProtKB-KW"/>
</dbReference>
<keyword evidence="6 10" id="KW-0051">Antiviral defense</keyword>
<keyword evidence="2 10" id="KW-0479">Metal-binding</keyword>
<dbReference type="GO" id="GO:0004519">
    <property type="term" value="F:endonuclease activity"/>
    <property type="evidence" value="ECO:0007669"/>
    <property type="project" value="UniProtKB-UniRule"/>
</dbReference>
<dbReference type="InterPro" id="IPR042211">
    <property type="entry name" value="CRISPR-assoc_Cas1_N"/>
</dbReference>
<dbReference type="EMBL" id="AP012029">
    <property type="protein sequence ID" value="BAJ64484.1"/>
    <property type="molecule type" value="Genomic_DNA"/>
</dbReference>
<dbReference type="NCBIfam" id="TIGR00287">
    <property type="entry name" value="cas1"/>
    <property type="match status" value="1"/>
</dbReference>
<feature type="binding site" evidence="10">
    <location>
        <position position="235"/>
    </location>
    <ligand>
        <name>Mn(2+)</name>
        <dbReference type="ChEBI" id="CHEBI:29035"/>
    </ligand>
</feature>
<dbReference type="GO" id="GO:0051607">
    <property type="term" value="P:defense response to virus"/>
    <property type="evidence" value="ECO:0007669"/>
    <property type="project" value="UniProtKB-UniRule"/>
</dbReference>
<comment type="subunit">
    <text evidence="9 10">Homodimer, forms a heterotetramer with a Cas2 homodimer.</text>
</comment>